<protein>
    <submittedName>
        <fullName evidence="2">Uncharacterized protein</fullName>
    </submittedName>
</protein>
<accession>A0AAV7R7K0</accession>
<feature type="region of interest" description="Disordered" evidence="1">
    <location>
        <begin position="33"/>
        <end position="143"/>
    </location>
</feature>
<dbReference type="Proteomes" id="UP001066276">
    <property type="component" value="Chromosome 6"/>
</dbReference>
<organism evidence="2 3">
    <name type="scientific">Pleurodeles waltl</name>
    <name type="common">Iberian ribbed newt</name>
    <dbReference type="NCBI Taxonomy" id="8319"/>
    <lineage>
        <taxon>Eukaryota</taxon>
        <taxon>Metazoa</taxon>
        <taxon>Chordata</taxon>
        <taxon>Craniata</taxon>
        <taxon>Vertebrata</taxon>
        <taxon>Euteleostomi</taxon>
        <taxon>Amphibia</taxon>
        <taxon>Batrachia</taxon>
        <taxon>Caudata</taxon>
        <taxon>Salamandroidea</taxon>
        <taxon>Salamandridae</taxon>
        <taxon>Pleurodelinae</taxon>
        <taxon>Pleurodeles</taxon>
    </lineage>
</organism>
<gene>
    <name evidence="2" type="ORF">NDU88_012953</name>
</gene>
<evidence type="ECO:0000313" key="3">
    <source>
        <dbReference type="Proteomes" id="UP001066276"/>
    </source>
</evidence>
<name>A0AAV7R7K0_PLEWA</name>
<reference evidence="2" key="1">
    <citation type="journal article" date="2022" name="bioRxiv">
        <title>Sequencing and chromosome-scale assembly of the giantPleurodeles waltlgenome.</title>
        <authorList>
            <person name="Brown T."/>
            <person name="Elewa A."/>
            <person name="Iarovenko S."/>
            <person name="Subramanian E."/>
            <person name="Araus A.J."/>
            <person name="Petzold A."/>
            <person name="Susuki M."/>
            <person name="Suzuki K.-i.T."/>
            <person name="Hayashi T."/>
            <person name="Toyoda A."/>
            <person name="Oliveira C."/>
            <person name="Osipova E."/>
            <person name="Leigh N.D."/>
            <person name="Simon A."/>
            <person name="Yun M.H."/>
        </authorList>
    </citation>
    <scope>NUCLEOTIDE SEQUENCE</scope>
    <source>
        <strain evidence="2">20211129_DDA</strain>
        <tissue evidence="2">Liver</tissue>
    </source>
</reference>
<dbReference type="AlphaFoldDB" id="A0AAV7R7K0"/>
<evidence type="ECO:0000313" key="2">
    <source>
        <dbReference type="EMBL" id="KAJ1146690.1"/>
    </source>
</evidence>
<sequence length="143" mass="14977">MFMPLAIRECHRVALEERRAVPAARCPTGSLAVLPAAARGAGWERSGGGGGARVTEPRERAAAAGTERGGPGGSPRGAAHTGEGGTRHQRATPPPRDGRQPGLQEPRQFVPQFFSAPSSVLPFSPFSNSSTSLHDRLSDDLLC</sequence>
<evidence type="ECO:0000256" key="1">
    <source>
        <dbReference type="SAM" id="MobiDB-lite"/>
    </source>
</evidence>
<feature type="compositionally biased region" description="Basic and acidic residues" evidence="1">
    <location>
        <begin position="133"/>
        <end position="143"/>
    </location>
</feature>
<proteinExistence type="predicted"/>
<dbReference type="EMBL" id="JANPWB010000010">
    <property type="protein sequence ID" value="KAJ1146690.1"/>
    <property type="molecule type" value="Genomic_DNA"/>
</dbReference>
<comment type="caution">
    <text evidence="2">The sequence shown here is derived from an EMBL/GenBank/DDBJ whole genome shotgun (WGS) entry which is preliminary data.</text>
</comment>
<keyword evidence="3" id="KW-1185">Reference proteome</keyword>